<dbReference type="Proteomes" id="UP001152607">
    <property type="component" value="Unassembled WGS sequence"/>
</dbReference>
<organism evidence="1 2">
    <name type="scientific">Periconia digitata</name>
    <dbReference type="NCBI Taxonomy" id="1303443"/>
    <lineage>
        <taxon>Eukaryota</taxon>
        <taxon>Fungi</taxon>
        <taxon>Dikarya</taxon>
        <taxon>Ascomycota</taxon>
        <taxon>Pezizomycotina</taxon>
        <taxon>Dothideomycetes</taxon>
        <taxon>Pleosporomycetidae</taxon>
        <taxon>Pleosporales</taxon>
        <taxon>Massarineae</taxon>
        <taxon>Periconiaceae</taxon>
        <taxon>Periconia</taxon>
    </lineage>
</organism>
<gene>
    <name evidence="1" type="ORF">PDIGIT_LOCUS2633</name>
</gene>
<evidence type="ECO:0000313" key="2">
    <source>
        <dbReference type="Proteomes" id="UP001152607"/>
    </source>
</evidence>
<evidence type="ECO:0000313" key="1">
    <source>
        <dbReference type="EMBL" id="CAI6295533.1"/>
    </source>
</evidence>
<reference evidence="1" key="1">
    <citation type="submission" date="2023-01" db="EMBL/GenBank/DDBJ databases">
        <authorList>
            <person name="Van Ghelder C."/>
            <person name="Rancurel C."/>
        </authorList>
    </citation>
    <scope>NUCLEOTIDE SEQUENCE</scope>
    <source>
        <strain evidence="1">CNCM I-4278</strain>
    </source>
</reference>
<comment type="caution">
    <text evidence="1">The sequence shown here is derived from an EMBL/GenBank/DDBJ whole genome shotgun (WGS) entry which is preliminary data.</text>
</comment>
<accession>A0A9W4U733</accession>
<dbReference type="EMBL" id="CAOQHR010000002">
    <property type="protein sequence ID" value="CAI6295533.1"/>
    <property type="molecule type" value="Genomic_DNA"/>
</dbReference>
<protein>
    <submittedName>
        <fullName evidence="1">Uncharacterized protein</fullName>
    </submittedName>
</protein>
<name>A0A9W4U733_9PLEO</name>
<proteinExistence type="predicted"/>
<sequence length="188" mass="21535">MASVLLYTPSDMCSSFLYKGFGYRGVYVELESCWIIMVGRESMNHEDSTHACALTIGQICISKNKDLPTRDYIFNTKHYHSFKTADCKSGYTSFRSLFRPLQITNPIYSIKTQAKKRGKKSGRTPAHPHNHQQVNASCQHTLTCTSHVARPSCQVKRVTLALLHFRFFPLFAPLVRISRERKEEKKDA</sequence>
<dbReference type="AlphaFoldDB" id="A0A9W4U733"/>
<keyword evidence="2" id="KW-1185">Reference proteome</keyword>